<reference evidence="2 3" key="1">
    <citation type="submission" date="2017-02" db="EMBL/GenBank/DDBJ databases">
        <title>The complete genomic sequence of a novel cold adapted crude oil-degrading bacterium Planococcus qaidamina Y42.</title>
        <authorList>
            <person name="Yang R."/>
        </authorList>
    </citation>
    <scope>NUCLEOTIDE SEQUENCE [LARGE SCALE GENOMIC DNA]</scope>
    <source>
        <strain evidence="2 3">Y42</strain>
        <plasmid evidence="2 3">unnamed1</plasmid>
    </source>
</reference>
<dbReference type="Proteomes" id="UP000188184">
    <property type="component" value="Plasmid unnamed1"/>
</dbReference>
<sequence>MLNERVDTIDSYFTKVSSINTISNWLFVLSIVCSFAVFFSSDITWLNSTLNIVFIVVTVLYVVVSNWVSLFLLRNAQSKRRVHLLSNSFGIKLDDEETYRYYNNPQSPSVIRLGVNVFENTLFTLRVTEEMAKRERVKSILYLFVLLVLILIRKTDLDLIAIVAQTVFTTGLITNWIKLELLRISSDRLLVEFRQLFLTAESNINNKVKTLILSLVFRYESSVASMGVHLSSKIFHKLNSEVTAEWETIKRNIFSSVE</sequence>
<dbReference type="AlphaFoldDB" id="A0A1Q2L587"/>
<evidence type="ECO:0000313" key="3">
    <source>
        <dbReference type="Proteomes" id="UP000188184"/>
    </source>
</evidence>
<name>A0A1Q2L587_9BACL</name>
<dbReference type="KEGG" id="pmar:B0X71_18925"/>
<keyword evidence="3" id="KW-1185">Reference proteome</keyword>
<proteinExistence type="predicted"/>
<evidence type="ECO:0000313" key="2">
    <source>
        <dbReference type="EMBL" id="AQQ55257.1"/>
    </source>
</evidence>
<dbReference type="OrthoDB" id="2968903at2"/>
<feature type="transmembrane region" description="Helical" evidence="1">
    <location>
        <begin position="21"/>
        <end position="40"/>
    </location>
</feature>
<keyword evidence="2" id="KW-0614">Plasmid</keyword>
<evidence type="ECO:0000256" key="1">
    <source>
        <dbReference type="SAM" id="Phobius"/>
    </source>
</evidence>
<gene>
    <name evidence="2" type="ORF">B0X71_18925</name>
</gene>
<dbReference type="RefSeq" id="WP_077591117.1">
    <property type="nucleotide sequence ID" value="NZ_CP019641.1"/>
</dbReference>
<protein>
    <submittedName>
        <fullName evidence="2">Uncharacterized protein</fullName>
    </submittedName>
</protein>
<accession>A0A1Q2L587</accession>
<keyword evidence="1" id="KW-0812">Transmembrane</keyword>
<dbReference type="EMBL" id="CP019641">
    <property type="protein sequence ID" value="AQQ55257.1"/>
    <property type="molecule type" value="Genomic_DNA"/>
</dbReference>
<geneLocation type="plasmid" evidence="2 3">
    <name>unnamed1</name>
</geneLocation>
<keyword evidence="1" id="KW-1133">Transmembrane helix</keyword>
<organism evidence="2 3">
    <name type="scientific">Planococcus lenghuensis</name>
    <dbReference type="NCBI Taxonomy" id="2213202"/>
    <lineage>
        <taxon>Bacteria</taxon>
        <taxon>Bacillati</taxon>
        <taxon>Bacillota</taxon>
        <taxon>Bacilli</taxon>
        <taxon>Bacillales</taxon>
        <taxon>Caryophanaceae</taxon>
        <taxon>Planococcus</taxon>
    </lineage>
</organism>
<keyword evidence="1" id="KW-0472">Membrane</keyword>
<feature type="transmembrane region" description="Helical" evidence="1">
    <location>
        <begin position="136"/>
        <end position="153"/>
    </location>
</feature>
<feature type="transmembrane region" description="Helical" evidence="1">
    <location>
        <begin position="52"/>
        <end position="73"/>
    </location>
</feature>